<accession>X7YRK7</accession>
<name>X7YRK7_MYCXE</name>
<reference evidence="3" key="1">
    <citation type="submission" date="2014-01" db="EMBL/GenBank/DDBJ databases">
        <authorList>
            <person name="Brown-Elliot B."/>
            <person name="Wallace R."/>
            <person name="Lenaerts A."/>
            <person name="Ordway D."/>
            <person name="DeGroote M.A."/>
            <person name="Parker T."/>
            <person name="Sizemore C."/>
            <person name="Tallon L.J."/>
            <person name="Sadzewicz L.K."/>
            <person name="Sengamalay N."/>
            <person name="Fraser C.M."/>
            <person name="Hine E."/>
            <person name="Shefchek K.A."/>
            <person name="Das S.P."/>
            <person name="Tettelin H."/>
        </authorList>
    </citation>
    <scope>NUCLEOTIDE SEQUENCE [LARGE SCALE GENOMIC DNA]</scope>
    <source>
        <strain evidence="3">4042</strain>
    </source>
</reference>
<keyword evidence="2" id="KW-0472">Membrane</keyword>
<feature type="transmembrane region" description="Helical" evidence="2">
    <location>
        <begin position="65"/>
        <end position="90"/>
    </location>
</feature>
<gene>
    <name evidence="3" type="ORF">I553_10102</name>
</gene>
<sequence length="131" mass="13498">MLVSSTRRSGCTGRRGRSCSRCRTTSTPSSAENRNGTLSSTFSKMGSIAGPVLSKLGMGAPYAPCVVVGAWVAAGWFGVGYGMFLTVTALRSSPGAELTGHWVAQPAFKAAMALLLAVAPRRIRLCGSVAG</sequence>
<evidence type="ECO:0000256" key="2">
    <source>
        <dbReference type="SAM" id="Phobius"/>
    </source>
</evidence>
<organism evidence="3">
    <name type="scientific">Mycobacterium xenopi 4042</name>
    <dbReference type="NCBI Taxonomy" id="1299334"/>
    <lineage>
        <taxon>Bacteria</taxon>
        <taxon>Bacillati</taxon>
        <taxon>Actinomycetota</taxon>
        <taxon>Actinomycetes</taxon>
        <taxon>Mycobacteriales</taxon>
        <taxon>Mycobacteriaceae</taxon>
        <taxon>Mycobacterium</taxon>
    </lineage>
</organism>
<keyword evidence="2" id="KW-0812">Transmembrane</keyword>
<keyword evidence="2" id="KW-1133">Transmembrane helix</keyword>
<feature type="compositionally biased region" description="Low complexity" evidence="1">
    <location>
        <begin position="1"/>
        <end position="12"/>
    </location>
</feature>
<dbReference type="AlphaFoldDB" id="X7YRK7"/>
<feature type="region of interest" description="Disordered" evidence="1">
    <location>
        <begin position="1"/>
        <end position="38"/>
    </location>
</feature>
<dbReference type="EMBL" id="JAOB01000090">
    <property type="protein sequence ID" value="EUA09045.1"/>
    <property type="molecule type" value="Genomic_DNA"/>
</dbReference>
<protein>
    <submittedName>
        <fullName evidence="3">YhhN family domain protein</fullName>
    </submittedName>
</protein>
<dbReference type="PATRIC" id="fig|1299334.3.peg.9594"/>
<evidence type="ECO:0000313" key="3">
    <source>
        <dbReference type="EMBL" id="EUA09045.1"/>
    </source>
</evidence>
<proteinExistence type="predicted"/>
<evidence type="ECO:0000256" key="1">
    <source>
        <dbReference type="SAM" id="MobiDB-lite"/>
    </source>
</evidence>
<feature type="compositionally biased region" description="Low complexity" evidence="1">
    <location>
        <begin position="21"/>
        <end position="30"/>
    </location>
</feature>
<feature type="transmembrane region" description="Helical" evidence="2">
    <location>
        <begin position="102"/>
        <end position="119"/>
    </location>
</feature>
<comment type="caution">
    <text evidence="3">The sequence shown here is derived from an EMBL/GenBank/DDBJ whole genome shotgun (WGS) entry which is preliminary data.</text>
</comment>